<feature type="binding site" evidence="3">
    <location>
        <position position="121"/>
    </location>
    <ligand>
        <name>3'-phosphoadenylyl sulfate</name>
        <dbReference type="ChEBI" id="CHEBI:58339"/>
    </ligand>
</feature>
<accession>A0A0D3K086</accession>
<reference evidence="6" key="1">
    <citation type="journal article" date="2013" name="Nature">
        <title>Pan genome of the phytoplankton Emiliania underpins its global distribution.</title>
        <authorList>
            <person name="Read B.A."/>
            <person name="Kegel J."/>
            <person name="Klute M.J."/>
            <person name="Kuo A."/>
            <person name="Lefebvre S.C."/>
            <person name="Maumus F."/>
            <person name="Mayer C."/>
            <person name="Miller J."/>
            <person name="Monier A."/>
            <person name="Salamov A."/>
            <person name="Young J."/>
            <person name="Aguilar M."/>
            <person name="Claverie J.M."/>
            <person name="Frickenhaus S."/>
            <person name="Gonzalez K."/>
            <person name="Herman E.K."/>
            <person name="Lin Y.C."/>
            <person name="Napier J."/>
            <person name="Ogata H."/>
            <person name="Sarno A.F."/>
            <person name="Shmutz J."/>
            <person name="Schroeder D."/>
            <person name="de Vargas C."/>
            <person name="Verret F."/>
            <person name="von Dassow P."/>
            <person name="Valentin K."/>
            <person name="Van de Peer Y."/>
            <person name="Wheeler G."/>
            <person name="Dacks J.B."/>
            <person name="Delwiche C.F."/>
            <person name="Dyhrman S.T."/>
            <person name="Glockner G."/>
            <person name="John U."/>
            <person name="Richards T."/>
            <person name="Worden A.Z."/>
            <person name="Zhang X."/>
            <person name="Grigoriev I.V."/>
            <person name="Allen A.E."/>
            <person name="Bidle K."/>
            <person name="Borodovsky M."/>
            <person name="Bowler C."/>
            <person name="Brownlee C."/>
            <person name="Cock J.M."/>
            <person name="Elias M."/>
            <person name="Gladyshev V.N."/>
            <person name="Groth M."/>
            <person name="Guda C."/>
            <person name="Hadaegh A."/>
            <person name="Iglesias-Rodriguez M.D."/>
            <person name="Jenkins J."/>
            <person name="Jones B.M."/>
            <person name="Lawson T."/>
            <person name="Leese F."/>
            <person name="Lindquist E."/>
            <person name="Lobanov A."/>
            <person name="Lomsadze A."/>
            <person name="Malik S.B."/>
            <person name="Marsh M.E."/>
            <person name="Mackinder L."/>
            <person name="Mock T."/>
            <person name="Mueller-Roeber B."/>
            <person name="Pagarete A."/>
            <person name="Parker M."/>
            <person name="Probert I."/>
            <person name="Quesneville H."/>
            <person name="Raines C."/>
            <person name="Rensing S.A."/>
            <person name="Riano-Pachon D.M."/>
            <person name="Richier S."/>
            <person name="Rokitta S."/>
            <person name="Shiraiwa Y."/>
            <person name="Soanes D.M."/>
            <person name="van der Giezen M."/>
            <person name="Wahlund T.M."/>
            <person name="Williams B."/>
            <person name="Wilson W."/>
            <person name="Wolfe G."/>
            <person name="Wurch L.L."/>
        </authorList>
    </citation>
    <scope>NUCLEOTIDE SEQUENCE</scope>
</reference>
<reference evidence="5" key="2">
    <citation type="submission" date="2024-10" db="UniProtKB">
        <authorList>
            <consortium name="EnsemblProtists"/>
        </authorList>
    </citation>
    <scope>IDENTIFICATION</scope>
</reference>
<evidence type="ECO:0000259" key="4">
    <source>
        <dbReference type="Pfam" id="PF00685"/>
    </source>
</evidence>
<dbReference type="RefSeq" id="XP_005781600.1">
    <property type="nucleotide sequence ID" value="XM_005781543.1"/>
</dbReference>
<dbReference type="AlphaFoldDB" id="A0A0D3K086"/>
<dbReference type="KEGG" id="ehx:EMIHUDRAFT_203689"/>
<dbReference type="InterPro" id="IPR027417">
    <property type="entry name" value="P-loop_NTPase"/>
</dbReference>
<keyword evidence="6" id="KW-1185">Reference proteome</keyword>
<dbReference type="Proteomes" id="UP000013827">
    <property type="component" value="Unassembled WGS sequence"/>
</dbReference>
<name>A0A0D3K086_EMIH1</name>
<evidence type="ECO:0000313" key="6">
    <source>
        <dbReference type="Proteomes" id="UP000013827"/>
    </source>
</evidence>
<keyword evidence="2" id="KW-0325">Glycoprotein</keyword>
<feature type="domain" description="Sulfotransferase" evidence="4">
    <location>
        <begin position="3"/>
        <end position="221"/>
    </location>
</feature>
<dbReference type="HOGENOM" id="CLU_744837_0_0_1"/>
<dbReference type="InterPro" id="IPR037359">
    <property type="entry name" value="NST/OST"/>
</dbReference>
<dbReference type="Gene3D" id="3.40.50.300">
    <property type="entry name" value="P-loop containing nucleotide triphosphate hydrolases"/>
    <property type="match status" value="1"/>
</dbReference>
<dbReference type="GO" id="GO:0008146">
    <property type="term" value="F:sulfotransferase activity"/>
    <property type="evidence" value="ECO:0007669"/>
    <property type="project" value="InterPro"/>
</dbReference>
<dbReference type="InterPro" id="IPR000863">
    <property type="entry name" value="Sulfotransferase_dom"/>
</dbReference>
<dbReference type="GeneID" id="19046521"/>
<evidence type="ECO:0000313" key="5">
    <source>
        <dbReference type="EnsemblProtists" id="EOD29171"/>
    </source>
</evidence>
<evidence type="ECO:0000256" key="3">
    <source>
        <dbReference type="PIRSR" id="PIRSR637359-2"/>
    </source>
</evidence>
<sequence length="372" mass="41745">MHKAGTTTLAEAFFGTGRVHTASGACCRAVQRTRNLTVAAKSTPPMCGARELGWPKESHFFDWCLEHGRCEDYPLVFRSRPAGSNMEATPRMLSQPRAAEALAAVMPPSIRPAARFIILLREPTSRLFSWYNHQVRAGWVRSPFATYADNQLHEWRMRSTRTAFAALDPMPDIGRGLYAQSVLHWRRFWMRKALLLLNYHTAFSEMAAVSRAALEQFTGVRPGLFKRENSFRAKSSLPCAARDQLLRFYSPHNEDLYRMVRQDAFDGSSPEAEPPFGTLPPPACSEFVTNSTPTPTPPTQRQQNQQQCRPFCDSHSAAWRTLWGGGKCSWSTCEGCAHCLRETKVRPGLGPRRVANHVASVGTRVSVQMTKS</sequence>
<dbReference type="EnsemblProtists" id="EOD29171">
    <property type="protein sequence ID" value="EOD29171"/>
    <property type="gene ID" value="EMIHUDRAFT_203689"/>
</dbReference>
<keyword evidence="1" id="KW-0808">Transferase</keyword>
<organism evidence="5 6">
    <name type="scientific">Emiliania huxleyi (strain CCMP1516)</name>
    <dbReference type="NCBI Taxonomy" id="280463"/>
    <lineage>
        <taxon>Eukaryota</taxon>
        <taxon>Haptista</taxon>
        <taxon>Haptophyta</taxon>
        <taxon>Prymnesiophyceae</taxon>
        <taxon>Isochrysidales</taxon>
        <taxon>Noelaerhabdaceae</taxon>
        <taxon>Emiliania</taxon>
    </lineage>
</organism>
<dbReference type="SUPFAM" id="SSF52540">
    <property type="entry name" value="P-loop containing nucleoside triphosphate hydrolases"/>
    <property type="match status" value="1"/>
</dbReference>
<dbReference type="PANTHER" id="PTHR10605">
    <property type="entry name" value="HEPARAN SULFATE SULFOTRANSFERASE"/>
    <property type="match status" value="1"/>
</dbReference>
<feature type="binding site" evidence="3">
    <location>
        <position position="129"/>
    </location>
    <ligand>
        <name>3'-phosphoadenylyl sulfate</name>
        <dbReference type="ChEBI" id="CHEBI:58339"/>
    </ligand>
</feature>
<dbReference type="PANTHER" id="PTHR10605:SF56">
    <property type="entry name" value="BIFUNCTIONAL HEPARAN SULFATE N-DEACETYLASE_N-SULFOTRANSFERASE"/>
    <property type="match status" value="1"/>
</dbReference>
<dbReference type="PaxDb" id="2903-EOD29171"/>
<protein>
    <recommendedName>
        <fullName evidence="4">Sulfotransferase domain-containing protein</fullName>
    </recommendedName>
</protein>
<evidence type="ECO:0000256" key="1">
    <source>
        <dbReference type="ARBA" id="ARBA00022679"/>
    </source>
</evidence>
<evidence type="ECO:0000256" key="2">
    <source>
        <dbReference type="ARBA" id="ARBA00023180"/>
    </source>
</evidence>
<dbReference type="Pfam" id="PF00685">
    <property type="entry name" value="Sulfotransfer_1"/>
    <property type="match status" value="1"/>
</dbReference>
<proteinExistence type="predicted"/>